<feature type="DNA-binding region" description="H-T-H motif" evidence="2">
    <location>
        <begin position="32"/>
        <end position="51"/>
    </location>
</feature>
<dbReference type="PRINTS" id="PR00455">
    <property type="entry name" value="HTHTETR"/>
</dbReference>
<dbReference type="GO" id="GO:0003700">
    <property type="term" value="F:DNA-binding transcription factor activity"/>
    <property type="evidence" value="ECO:0007669"/>
    <property type="project" value="TreeGrafter"/>
</dbReference>
<protein>
    <submittedName>
        <fullName evidence="4">TetR family transcriptional regulator</fullName>
    </submittedName>
</protein>
<evidence type="ECO:0000313" key="4">
    <source>
        <dbReference type="EMBL" id="OBJ36231.1"/>
    </source>
</evidence>
<dbReference type="Pfam" id="PF00440">
    <property type="entry name" value="TetR_N"/>
    <property type="match status" value="1"/>
</dbReference>
<evidence type="ECO:0000256" key="1">
    <source>
        <dbReference type="ARBA" id="ARBA00023125"/>
    </source>
</evidence>
<comment type="caution">
    <text evidence="4">The sequence shown here is derived from an EMBL/GenBank/DDBJ whole genome shotgun (WGS) entry which is preliminary data.</text>
</comment>
<feature type="domain" description="HTH tetR-type" evidence="3">
    <location>
        <begin position="9"/>
        <end position="69"/>
    </location>
</feature>
<reference evidence="4 5" key="1">
    <citation type="submission" date="2016-06" db="EMBL/GenBank/DDBJ databases">
        <authorList>
            <person name="Kjaerup R.B."/>
            <person name="Dalgaard T.S."/>
            <person name="Juul-Madsen H.R."/>
        </authorList>
    </citation>
    <scope>NUCLEOTIDE SEQUENCE [LARGE SCALE GENOMIC DNA]</scope>
    <source>
        <strain evidence="4 5">1127319.6</strain>
    </source>
</reference>
<name>A0A1A3GLE1_MYCMU</name>
<dbReference type="Gene3D" id="1.10.357.10">
    <property type="entry name" value="Tetracycline Repressor, domain 2"/>
    <property type="match status" value="1"/>
</dbReference>
<evidence type="ECO:0000256" key="2">
    <source>
        <dbReference type="PROSITE-ProRule" id="PRU00335"/>
    </source>
</evidence>
<dbReference type="PANTHER" id="PTHR30055">
    <property type="entry name" value="HTH-TYPE TRANSCRIPTIONAL REGULATOR RUTR"/>
    <property type="match status" value="1"/>
</dbReference>
<evidence type="ECO:0000259" key="3">
    <source>
        <dbReference type="PROSITE" id="PS50977"/>
    </source>
</evidence>
<dbReference type="PROSITE" id="PS50977">
    <property type="entry name" value="HTH_TETR_2"/>
    <property type="match status" value="1"/>
</dbReference>
<keyword evidence="1 2" id="KW-0238">DNA-binding</keyword>
<dbReference type="Proteomes" id="UP000093898">
    <property type="component" value="Unassembled WGS sequence"/>
</dbReference>
<dbReference type="InterPro" id="IPR001647">
    <property type="entry name" value="HTH_TetR"/>
</dbReference>
<dbReference type="AlphaFoldDB" id="A0A1A3GLE1"/>
<evidence type="ECO:0000313" key="5">
    <source>
        <dbReference type="Proteomes" id="UP000093898"/>
    </source>
</evidence>
<gene>
    <name evidence="4" type="ORF">A5630_07510</name>
</gene>
<dbReference type="EMBL" id="LZLC01000250">
    <property type="protein sequence ID" value="OBJ36231.1"/>
    <property type="molecule type" value="Genomic_DNA"/>
</dbReference>
<dbReference type="RefSeq" id="WP_064986086.1">
    <property type="nucleotide sequence ID" value="NZ_LZLC01000250.1"/>
</dbReference>
<organism evidence="4 5">
    <name type="scientific">Mycolicibacterium mucogenicum</name>
    <name type="common">Mycobacterium mucogenicum</name>
    <dbReference type="NCBI Taxonomy" id="56689"/>
    <lineage>
        <taxon>Bacteria</taxon>
        <taxon>Bacillati</taxon>
        <taxon>Actinomycetota</taxon>
        <taxon>Actinomycetes</taxon>
        <taxon>Mycobacteriales</taxon>
        <taxon>Mycobacteriaceae</taxon>
        <taxon>Mycolicibacterium</taxon>
    </lineage>
</organism>
<dbReference type="InterPro" id="IPR009057">
    <property type="entry name" value="Homeodomain-like_sf"/>
</dbReference>
<dbReference type="GO" id="GO:0000976">
    <property type="term" value="F:transcription cis-regulatory region binding"/>
    <property type="evidence" value="ECO:0007669"/>
    <property type="project" value="TreeGrafter"/>
</dbReference>
<dbReference type="SUPFAM" id="SSF46689">
    <property type="entry name" value="Homeodomain-like"/>
    <property type="match status" value="1"/>
</dbReference>
<proteinExistence type="predicted"/>
<accession>A0A1A3GLE1</accession>
<dbReference type="PANTHER" id="PTHR30055:SF226">
    <property type="entry name" value="HTH-TYPE TRANSCRIPTIONAL REGULATOR PKSA"/>
    <property type="match status" value="1"/>
</dbReference>
<sequence length="193" mass="21194">MAKSVGPRGSARARVIEAALALFAEHGVNGTSLQMIADHLGVSKASVYYQFHSKDDIVLAVIRPVFAELDQLATAIEAQDSAPARQEAAITGFVELAVRHRRVTAVFYRDPAIDTLVKTHEECSAINQRLRKVLGMDSADTETRVTMSLVTSGVYGSAMDPDLQDIPDDELHRILLQSARRLLAVEERDAIRR</sequence>
<dbReference type="InterPro" id="IPR050109">
    <property type="entry name" value="HTH-type_TetR-like_transc_reg"/>
</dbReference>